<dbReference type="AlphaFoldDB" id="A0A5M9M7N1"/>
<protein>
    <submittedName>
        <fullName evidence="1">Uncharacterized protein</fullName>
    </submittedName>
</protein>
<organism evidence="1 2">
    <name type="scientific">Aspergillus tanneri</name>
    <dbReference type="NCBI Taxonomy" id="1220188"/>
    <lineage>
        <taxon>Eukaryota</taxon>
        <taxon>Fungi</taxon>
        <taxon>Dikarya</taxon>
        <taxon>Ascomycota</taxon>
        <taxon>Pezizomycotina</taxon>
        <taxon>Eurotiomycetes</taxon>
        <taxon>Eurotiomycetidae</taxon>
        <taxon>Eurotiales</taxon>
        <taxon>Aspergillaceae</taxon>
        <taxon>Aspergillus</taxon>
        <taxon>Aspergillus subgen. Circumdati</taxon>
    </lineage>
</organism>
<gene>
    <name evidence="1" type="ORF">ATNIH1004_011636</name>
</gene>
<comment type="caution">
    <text evidence="1">The sequence shown here is derived from an EMBL/GenBank/DDBJ whole genome shotgun (WGS) entry which is preliminary data.</text>
</comment>
<reference evidence="1 2" key="1">
    <citation type="submission" date="2019-08" db="EMBL/GenBank/DDBJ databases">
        <title>The genome sequence of a newly discovered highly antifungal drug resistant Aspergillus species, Aspergillus tanneri NIH 1004.</title>
        <authorList>
            <person name="Mounaud S."/>
            <person name="Singh I."/>
            <person name="Joardar V."/>
            <person name="Pakala S."/>
            <person name="Pakala S."/>
            <person name="Venepally P."/>
            <person name="Chung J.K."/>
            <person name="Losada L."/>
            <person name="Nierman W.C."/>
        </authorList>
    </citation>
    <scope>NUCLEOTIDE SEQUENCE [LARGE SCALE GENOMIC DNA]</scope>
    <source>
        <strain evidence="1 2">NIH1004</strain>
    </source>
</reference>
<sequence length="69" mass="8261">MRRKSGKDKYVRACRVSRHTYMAKAIDVKMHHRRRVTVVKADGWEFDLENPPARLVTNFLEIWVNYLTV</sequence>
<dbReference type="GeneID" id="54334337"/>
<evidence type="ECO:0000313" key="1">
    <source>
        <dbReference type="EMBL" id="KAA8641500.1"/>
    </source>
</evidence>
<dbReference type="Proteomes" id="UP000324241">
    <property type="component" value="Unassembled WGS sequence"/>
</dbReference>
<accession>A0A5M9M7N1</accession>
<evidence type="ECO:0000313" key="2">
    <source>
        <dbReference type="Proteomes" id="UP000324241"/>
    </source>
</evidence>
<dbReference type="EMBL" id="QUQM01000009">
    <property type="protein sequence ID" value="KAA8641500.1"/>
    <property type="molecule type" value="Genomic_DNA"/>
</dbReference>
<proteinExistence type="predicted"/>
<dbReference type="RefSeq" id="XP_033420862.1">
    <property type="nucleotide sequence ID" value="XM_033576198.1"/>
</dbReference>
<name>A0A5M9M7N1_9EURO</name>